<dbReference type="PANTHER" id="PTHR14969">
    <property type="entry name" value="SPHINGOSINE-1-PHOSPHATE PHOSPHOHYDROLASE"/>
    <property type="match status" value="1"/>
</dbReference>
<dbReference type="Proteomes" id="UP001370590">
    <property type="component" value="Unassembled WGS sequence"/>
</dbReference>
<dbReference type="SMART" id="SM00014">
    <property type="entry name" value="acidPPc"/>
    <property type="match status" value="1"/>
</dbReference>
<dbReference type="EMBL" id="JAWMWH010000001">
    <property type="protein sequence ID" value="MEJ6399669.1"/>
    <property type="molecule type" value="Genomic_DNA"/>
</dbReference>
<protein>
    <submittedName>
        <fullName evidence="3">Phosphatase PAP2 family protein</fullName>
    </submittedName>
</protein>
<sequence length="225" mass="25290">MLINKDINRLYRFILSLVLTIIVTTSVVVSTGAGSGYLSFLDSVITGEVQGREQAYKQVIYGLASFLGSPKMDVLWMILIALFLWAIKYRIPAVWALATLVSGDIVLTIVKNVIRRPRPLLHSASDTGFSYPSGHVVGTVLVISVVWVLLIPMLKTRRNQIIAKTVASIYVILVMLSRVFLNAHFPSDTIGAFLVAFTWFQVCEFVYYRYAGMLSKYHPFQKSKY</sequence>
<feature type="transmembrane region" description="Helical" evidence="1">
    <location>
        <begin position="189"/>
        <end position="208"/>
    </location>
</feature>
<dbReference type="Pfam" id="PF01569">
    <property type="entry name" value="PAP2"/>
    <property type="match status" value="1"/>
</dbReference>
<gene>
    <name evidence="3" type="ORF">R4146_00515</name>
</gene>
<dbReference type="PANTHER" id="PTHR14969:SF13">
    <property type="entry name" value="AT30094P"/>
    <property type="match status" value="1"/>
</dbReference>
<keyword evidence="1" id="KW-1133">Transmembrane helix</keyword>
<keyword evidence="1" id="KW-0472">Membrane</keyword>
<feature type="transmembrane region" description="Helical" evidence="1">
    <location>
        <begin position="134"/>
        <end position="154"/>
    </location>
</feature>
<dbReference type="SUPFAM" id="SSF48317">
    <property type="entry name" value="Acid phosphatase/Vanadium-dependent haloperoxidase"/>
    <property type="match status" value="1"/>
</dbReference>
<feature type="transmembrane region" description="Helical" evidence="1">
    <location>
        <begin position="12"/>
        <end position="40"/>
    </location>
</feature>
<dbReference type="CDD" id="cd03392">
    <property type="entry name" value="PAP2_like_2"/>
    <property type="match status" value="1"/>
</dbReference>
<comment type="caution">
    <text evidence="3">The sequence shown here is derived from an EMBL/GenBank/DDBJ whole genome shotgun (WGS) entry which is preliminary data.</text>
</comment>
<feature type="transmembrane region" description="Helical" evidence="1">
    <location>
        <begin position="94"/>
        <end position="114"/>
    </location>
</feature>
<feature type="transmembrane region" description="Helical" evidence="1">
    <location>
        <begin position="60"/>
        <end position="87"/>
    </location>
</feature>
<keyword evidence="1" id="KW-0812">Transmembrane</keyword>
<proteinExistence type="predicted"/>
<feature type="transmembrane region" description="Helical" evidence="1">
    <location>
        <begin position="161"/>
        <end position="183"/>
    </location>
</feature>
<dbReference type="InterPro" id="IPR036938">
    <property type="entry name" value="PAP2/HPO_sf"/>
</dbReference>
<evidence type="ECO:0000259" key="2">
    <source>
        <dbReference type="SMART" id="SM00014"/>
    </source>
</evidence>
<dbReference type="RefSeq" id="WP_339959515.1">
    <property type="nucleotide sequence ID" value="NZ_JAWMWH010000001.1"/>
</dbReference>
<evidence type="ECO:0000256" key="1">
    <source>
        <dbReference type="SAM" id="Phobius"/>
    </source>
</evidence>
<evidence type="ECO:0000313" key="4">
    <source>
        <dbReference type="Proteomes" id="UP001370590"/>
    </source>
</evidence>
<reference evidence="3 4" key="1">
    <citation type="submission" date="2023-10" db="EMBL/GenBank/DDBJ databases">
        <title>Nicoliella lavandulae sp. nov. isolated from Lavandula angustifolia flowers.</title>
        <authorList>
            <person name="Alcantara C."/>
            <person name="Zuniga M."/>
            <person name="Landete J.M."/>
            <person name="Monedero V."/>
        </authorList>
    </citation>
    <scope>NUCLEOTIDE SEQUENCE [LARGE SCALE GENOMIC DNA]</scope>
    <source>
        <strain evidence="3 4">Es01</strain>
    </source>
</reference>
<evidence type="ECO:0000313" key="3">
    <source>
        <dbReference type="EMBL" id="MEJ6399669.1"/>
    </source>
</evidence>
<feature type="domain" description="Phosphatidic acid phosphatase type 2/haloperoxidase" evidence="2">
    <location>
        <begin position="93"/>
        <end position="204"/>
    </location>
</feature>
<organism evidence="3 4">
    <name type="scientific">Nicoliella lavandulae</name>
    <dbReference type="NCBI Taxonomy" id="3082954"/>
    <lineage>
        <taxon>Bacteria</taxon>
        <taxon>Bacillati</taxon>
        <taxon>Bacillota</taxon>
        <taxon>Bacilli</taxon>
        <taxon>Lactobacillales</taxon>
        <taxon>Lactobacillaceae</taxon>
        <taxon>Nicoliella</taxon>
    </lineage>
</organism>
<name>A0ABU8SIS8_9LACO</name>
<dbReference type="Gene3D" id="1.20.144.10">
    <property type="entry name" value="Phosphatidic acid phosphatase type 2/haloperoxidase"/>
    <property type="match status" value="2"/>
</dbReference>
<accession>A0ABU8SIS8</accession>
<keyword evidence="4" id="KW-1185">Reference proteome</keyword>
<dbReference type="InterPro" id="IPR000326">
    <property type="entry name" value="PAP2/HPO"/>
</dbReference>